<dbReference type="Gene3D" id="3.10.25.10">
    <property type="entry name" value="Formyl transferase, C-terminal domain"/>
    <property type="match status" value="2"/>
</dbReference>
<evidence type="ECO:0000256" key="3">
    <source>
        <dbReference type="ARBA" id="ARBA00012261"/>
    </source>
</evidence>
<gene>
    <name evidence="8" type="primary">fmt</name>
    <name evidence="13" type="ORF">DEACI_0830</name>
    <name evidence="12" type="ORF">DEACI_3440</name>
</gene>
<dbReference type="GO" id="GO:0005829">
    <property type="term" value="C:cytosol"/>
    <property type="evidence" value="ECO:0007669"/>
    <property type="project" value="TreeGrafter"/>
</dbReference>
<evidence type="ECO:0000313" key="12">
    <source>
        <dbReference type="EMBL" id="CAA7602761.1"/>
    </source>
</evidence>
<evidence type="ECO:0000259" key="11">
    <source>
        <dbReference type="Pfam" id="PF02911"/>
    </source>
</evidence>
<name>A0A8S0X0T5_9FIRM</name>
<evidence type="ECO:0000256" key="2">
    <source>
        <dbReference type="ARBA" id="ARBA00010699"/>
    </source>
</evidence>
<keyword evidence="14" id="KW-1185">Reference proteome</keyword>
<comment type="similarity">
    <text evidence="2 8">Belongs to the Fmt family.</text>
</comment>
<dbReference type="Proteomes" id="UP001071230">
    <property type="component" value="Unassembled WGS sequence"/>
</dbReference>
<dbReference type="CDD" id="cd08704">
    <property type="entry name" value="Met_tRNA_FMT_C"/>
    <property type="match status" value="1"/>
</dbReference>
<dbReference type="HAMAP" id="MF_00182">
    <property type="entry name" value="Formyl_trans"/>
    <property type="match status" value="1"/>
</dbReference>
<dbReference type="KEGG" id="aacx:DEACI_3440"/>
<reference evidence="13" key="1">
    <citation type="submission" date="2014-11" db="EMBL/GenBank/DDBJ databases">
        <authorList>
            <person name="Hornung B.V."/>
        </authorList>
    </citation>
    <scope>NUCLEOTIDE SEQUENCE</scope>
    <source>
        <strain evidence="13">INE</strain>
    </source>
</reference>
<dbReference type="PANTHER" id="PTHR11138">
    <property type="entry name" value="METHIONYL-TRNA FORMYLTRANSFERASE"/>
    <property type="match status" value="1"/>
</dbReference>
<dbReference type="EC" id="2.1.2.9" evidence="3 8"/>
<dbReference type="Pfam" id="PF02911">
    <property type="entry name" value="Formyl_trans_C"/>
    <property type="match status" value="2"/>
</dbReference>
<comment type="catalytic activity">
    <reaction evidence="7 8">
        <text>L-methionyl-tRNA(fMet) + (6R)-10-formyltetrahydrofolate = N-formyl-L-methionyl-tRNA(fMet) + (6S)-5,6,7,8-tetrahydrofolate + H(+)</text>
        <dbReference type="Rhea" id="RHEA:24380"/>
        <dbReference type="Rhea" id="RHEA-COMP:9952"/>
        <dbReference type="Rhea" id="RHEA-COMP:9953"/>
        <dbReference type="ChEBI" id="CHEBI:15378"/>
        <dbReference type="ChEBI" id="CHEBI:57453"/>
        <dbReference type="ChEBI" id="CHEBI:78530"/>
        <dbReference type="ChEBI" id="CHEBI:78844"/>
        <dbReference type="ChEBI" id="CHEBI:195366"/>
        <dbReference type="EC" id="2.1.2.9"/>
    </reaction>
</comment>
<reference evidence="12" key="2">
    <citation type="submission" date="2020-01" db="EMBL/GenBank/DDBJ databases">
        <authorList>
            <person name="Hornung B."/>
        </authorList>
    </citation>
    <scope>NUCLEOTIDE SEQUENCE</scope>
    <source>
        <strain evidence="12">PacBioINE</strain>
    </source>
</reference>
<dbReference type="SUPFAM" id="SSF53328">
    <property type="entry name" value="Formyltransferase"/>
    <property type="match status" value="1"/>
</dbReference>
<dbReference type="EMBL" id="LR746496">
    <property type="protein sequence ID" value="CAA7602761.1"/>
    <property type="molecule type" value="Genomic_DNA"/>
</dbReference>
<dbReference type="InterPro" id="IPR005793">
    <property type="entry name" value="Formyl_trans_C"/>
</dbReference>
<feature type="domain" description="Formyl transferase C-terminal" evidence="11">
    <location>
        <begin position="203"/>
        <end position="262"/>
    </location>
</feature>
<dbReference type="SUPFAM" id="SSF50486">
    <property type="entry name" value="FMT C-terminal domain-like"/>
    <property type="match status" value="2"/>
</dbReference>
<dbReference type="Gene3D" id="3.40.50.170">
    <property type="entry name" value="Formyl transferase, N-terminal domain"/>
    <property type="match status" value="1"/>
</dbReference>
<dbReference type="Proteomes" id="UP000836597">
    <property type="component" value="Chromosome"/>
</dbReference>
<evidence type="ECO:0000256" key="8">
    <source>
        <dbReference type="HAMAP-Rule" id="MF_00182"/>
    </source>
</evidence>
<keyword evidence="5 8" id="KW-0808">Transferase</keyword>
<evidence type="ECO:0000256" key="7">
    <source>
        <dbReference type="ARBA" id="ARBA00048558"/>
    </source>
</evidence>
<dbReference type="GO" id="GO:0004479">
    <property type="term" value="F:methionyl-tRNA formyltransferase activity"/>
    <property type="evidence" value="ECO:0007669"/>
    <property type="project" value="UniProtKB-UniRule"/>
</dbReference>
<evidence type="ECO:0000256" key="6">
    <source>
        <dbReference type="ARBA" id="ARBA00022917"/>
    </source>
</evidence>
<evidence type="ECO:0000259" key="10">
    <source>
        <dbReference type="Pfam" id="PF00551"/>
    </source>
</evidence>
<dbReference type="InterPro" id="IPR002376">
    <property type="entry name" value="Formyl_transf_N"/>
</dbReference>
<dbReference type="RefSeq" id="WP_240986081.1">
    <property type="nucleotide sequence ID" value="NZ_CDGJ01000027.1"/>
</dbReference>
<accession>A0A8S0X0T5</accession>
<evidence type="ECO:0000313" key="14">
    <source>
        <dbReference type="Proteomes" id="UP001071230"/>
    </source>
</evidence>
<dbReference type="InterPro" id="IPR044135">
    <property type="entry name" value="Met-tRNA-FMT_C"/>
</dbReference>
<dbReference type="PANTHER" id="PTHR11138:SF5">
    <property type="entry name" value="METHIONYL-TRNA FORMYLTRANSFERASE, MITOCHONDRIAL"/>
    <property type="match status" value="1"/>
</dbReference>
<evidence type="ECO:0000256" key="1">
    <source>
        <dbReference type="ARBA" id="ARBA00002606"/>
    </source>
</evidence>
<dbReference type="InterPro" id="IPR037022">
    <property type="entry name" value="Formyl_trans_C_sf"/>
</dbReference>
<dbReference type="InterPro" id="IPR041711">
    <property type="entry name" value="Met-tRNA-FMT_N"/>
</dbReference>
<organism evidence="12">
    <name type="scientific">Acididesulfobacillus acetoxydans</name>
    <dbReference type="NCBI Taxonomy" id="1561005"/>
    <lineage>
        <taxon>Bacteria</taxon>
        <taxon>Bacillati</taxon>
        <taxon>Bacillota</taxon>
        <taxon>Clostridia</taxon>
        <taxon>Eubacteriales</taxon>
        <taxon>Peptococcaceae</taxon>
        <taxon>Acididesulfobacillus</taxon>
    </lineage>
</organism>
<sequence>MRLVFMGTPDFAVPSLEASVGAGYEVAGVFTQPDRPAGRGQLMKPSAVKTAALALGLPVFQPERVKSPEAVAQLRDLAPEGIVVVAYGQILSSEILALPRRGCINVHASLLPAYRGAAPIQWAVIRGEKVTGVTTMLMNQGLDTGDLLLQAEYPISAEAAGGEVHEALARLGATLLLDTLAGVEAGTVRPVPQTGPGSYAPLLTRKDEKIDWAGGSWAIHNLIRGLNPWPGAYTTFRGESLKVWQSSPPEEETSPGESAGESAGKRYTETGARNSPGEERVRSGTQTNYTRVRSKKTGRGQPAAGPEKSSGKTLAGVWDSGFGTPANWPGEVLRIEGDGLAVRTGDGWLKIKEVQPAGKRRMPARDFFLGRHGEAGERLGL</sequence>
<keyword evidence="6 8" id="KW-0648">Protein biosynthesis</keyword>
<evidence type="ECO:0000256" key="5">
    <source>
        <dbReference type="ARBA" id="ARBA00022679"/>
    </source>
</evidence>
<dbReference type="NCBIfam" id="TIGR00460">
    <property type="entry name" value="fmt"/>
    <property type="match status" value="1"/>
</dbReference>
<dbReference type="InterPro" id="IPR005794">
    <property type="entry name" value="Fmt"/>
</dbReference>
<dbReference type="InterPro" id="IPR036477">
    <property type="entry name" value="Formyl_transf_N_sf"/>
</dbReference>
<evidence type="ECO:0000256" key="4">
    <source>
        <dbReference type="ARBA" id="ARBA00016014"/>
    </source>
</evidence>
<feature type="domain" description="Formyl transferase N-terminal" evidence="10">
    <location>
        <begin position="1"/>
        <end position="179"/>
    </location>
</feature>
<dbReference type="EMBL" id="CDGJ01000027">
    <property type="protein sequence ID" value="CEJ06382.1"/>
    <property type="molecule type" value="Genomic_DNA"/>
</dbReference>
<proteinExistence type="inferred from homology"/>
<dbReference type="Pfam" id="PF00551">
    <property type="entry name" value="Formyl_trans_N"/>
    <property type="match status" value="1"/>
</dbReference>
<dbReference type="CDD" id="cd08646">
    <property type="entry name" value="FMT_core_Met-tRNA-FMT_N"/>
    <property type="match status" value="1"/>
</dbReference>
<dbReference type="InterPro" id="IPR011034">
    <property type="entry name" value="Formyl_transferase-like_C_sf"/>
</dbReference>
<feature type="binding site" evidence="8">
    <location>
        <begin position="109"/>
        <end position="112"/>
    </location>
    <ligand>
        <name>(6S)-5,6,7,8-tetrahydrofolate</name>
        <dbReference type="ChEBI" id="CHEBI:57453"/>
    </ligand>
</feature>
<comment type="function">
    <text evidence="1 8">Attaches a formyl group to the free amino group of methionyl-tRNA(fMet). The formyl group appears to play a dual role in the initiator identity of N-formylmethionyl-tRNA by promoting its recognition by IF2 and preventing the misappropriation of this tRNA by the elongation apparatus.</text>
</comment>
<feature type="domain" description="Formyl transferase C-terminal" evidence="11">
    <location>
        <begin position="326"/>
        <end position="371"/>
    </location>
</feature>
<dbReference type="AlphaFoldDB" id="A0A8S0X0T5"/>
<feature type="region of interest" description="Disordered" evidence="9">
    <location>
        <begin position="244"/>
        <end position="314"/>
    </location>
</feature>
<protein>
    <recommendedName>
        <fullName evidence="4 8">Methionyl-tRNA formyltransferase</fullName>
        <ecNumber evidence="3 8">2.1.2.9</ecNumber>
    </recommendedName>
</protein>
<evidence type="ECO:0000313" key="13">
    <source>
        <dbReference type="EMBL" id="CEJ06382.1"/>
    </source>
</evidence>
<evidence type="ECO:0000256" key="9">
    <source>
        <dbReference type="SAM" id="MobiDB-lite"/>
    </source>
</evidence>